<organism evidence="6 7">
    <name type="scientific">Brevundimonas alba</name>
    <dbReference type="NCBI Taxonomy" id="74314"/>
    <lineage>
        <taxon>Bacteria</taxon>
        <taxon>Pseudomonadati</taxon>
        <taxon>Pseudomonadota</taxon>
        <taxon>Alphaproteobacteria</taxon>
        <taxon>Caulobacterales</taxon>
        <taxon>Caulobacteraceae</taxon>
        <taxon>Brevundimonas</taxon>
    </lineage>
</organism>
<dbReference type="PANTHER" id="PTHR47506:SF1">
    <property type="entry name" value="HTH-TYPE TRANSCRIPTIONAL REGULATOR YJDC"/>
    <property type="match status" value="1"/>
</dbReference>
<dbReference type="PROSITE" id="PS50977">
    <property type="entry name" value="HTH_TETR_2"/>
    <property type="match status" value="1"/>
</dbReference>
<evidence type="ECO:0000256" key="2">
    <source>
        <dbReference type="ARBA" id="ARBA00023125"/>
    </source>
</evidence>
<keyword evidence="3" id="KW-0804">Transcription</keyword>
<dbReference type="InterPro" id="IPR009057">
    <property type="entry name" value="Homeodomain-like_sf"/>
</dbReference>
<dbReference type="SUPFAM" id="SSF48498">
    <property type="entry name" value="Tetracyclin repressor-like, C-terminal domain"/>
    <property type="match status" value="1"/>
</dbReference>
<proteinExistence type="predicted"/>
<feature type="DNA-binding region" description="H-T-H motif" evidence="4">
    <location>
        <begin position="37"/>
        <end position="56"/>
    </location>
</feature>
<dbReference type="Pfam" id="PF00440">
    <property type="entry name" value="TetR_N"/>
    <property type="match status" value="1"/>
</dbReference>
<comment type="caution">
    <text evidence="6">The sequence shown here is derived from an EMBL/GenBank/DDBJ whole genome shotgun (WGS) entry which is preliminary data.</text>
</comment>
<dbReference type="GO" id="GO:0003677">
    <property type="term" value="F:DNA binding"/>
    <property type="evidence" value="ECO:0007669"/>
    <property type="project" value="UniProtKB-UniRule"/>
</dbReference>
<sequence>MTRERPAQRVSRGEQTRDRVLDVAEASVLAKGFAATSIDEILFEACITKSGVFYHFRDKNDLALALIERFRDRDLDIFEQMFRRAEELTDDPLQVYLVGLKLLAETMADVQAERPGCLVATFVYQDQQFDHRVRTLLVEMTETWRGQFLARVEAIAVVYPPKVAIELQDLADMLMAIVDGGILIAKALGQPRLLESQVLTYRTFVRTVFLGT</sequence>
<evidence type="ECO:0000259" key="5">
    <source>
        <dbReference type="PROSITE" id="PS50977"/>
    </source>
</evidence>
<evidence type="ECO:0000256" key="4">
    <source>
        <dbReference type="PROSITE-ProRule" id="PRU00335"/>
    </source>
</evidence>
<dbReference type="PANTHER" id="PTHR47506">
    <property type="entry name" value="TRANSCRIPTIONAL REGULATORY PROTEIN"/>
    <property type="match status" value="1"/>
</dbReference>
<gene>
    <name evidence="6" type="ORF">GGQ87_002225</name>
</gene>
<accession>A0A7X6BPM3</accession>
<feature type="domain" description="HTH tetR-type" evidence="5">
    <location>
        <begin position="14"/>
        <end position="74"/>
    </location>
</feature>
<dbReference type="InterPro" id="IPR001647">
    <property type="entry name" value="HTH_TetR"/>
</dbReference>
<keyword evidence="2 4" id="KW-0238">DNA-binding</keyword>
<evidence type="ECO:0000313" key="6">
    <source>
        <dbReference type="EMBL" id="NJC41930.1"/>
    </source>
</evidence>
<evidence type="ECO:0000313" key="7">
    <source>
        <dbReference type="Proteomes" id="UP000587415"/>
    </source>
</evidence>
<dbReference type="RefSeq" id="WP_209282544.1">
    <property type="nucleotide sequence ID" value="NZ_JAATJM010000002.1"/>
</dbReference>
<name>A0A7X6BPM3_9CAUL</name>
<dbReference type="Proteomes" id="UP000587415">
    <property type="component" value="Unassembled WGS sequence"/>
</dbReference>
<keyword evidence="1" id="KW-0805">Transcription regulation</keyword>
<evidence type="ECO:0000256" key="1">
    <source>
        <dbReference type="ARBA" id="ARBA00023015"/>
    </source>
</evidence>
<dbReference type="EMBL" id="JAATJM010000002">
    <property type="protein sequence ID" value="NJC41930.1"/>
    <property type="molecule type" value="Genomic_DNA"/>
</dbReference>
<evidence type="ECO:0000256" key="3">
    <source>
        <dbReference type="ARBA" id="ARBA00023163"/>
    </source>
</evidence>
<dbReference type="AlphaFoldDB" id="A0A7X6BPM3"/>
<dbReference type="SUPFAM" id="SSF46689">
    <property type="entry name" value="Homeodomain-like"/>
    <property type="match status" value="1"/>
</dbReference>
<reference evidence="6 7" key="1">
    <citation type="submission" date="2020-03" db="EMBL/GenBank/DDBJ databases">
        <title>Genomic Encyclopedia of Type Strains, Phase IV (KMG-IV): sequencing the most valuable type-strain genomes for metagenomic binning, comparative biology and taxonomic classification.</title>
        <authorList>
            <person name="Goeker M."/>
        </authorList>
    </citation>
    <scope>NUCLEOTIDE SEQUENCE [LARGE SCALE GENOMIC DNA]</scope>
    <source>
        <strain evidence="6 7">DSM 4736</strain>
    </source>
</reference>
<protein>
    <submittedName>
        <fullName evidence="6">AcrR family transcriptional regulator</fullName>
    </submittedName>
</protein>
<dbReference type="Gene3D" id="1.10.357.10">
    <property type="entry name" value="Tetracycline Repressor, domain 2"/>
    <property type="match status" value="1"/>
</dbReference>
<dbReference type="InterPro" id="IPR036271">
    <property type="entry name" value="Tet_transcr_reg_TetR-rel_C_sf"/>
</dbReference>
<keyword evidence="7" id="KW-1185">Reference proteome</keyword>